<reference evidence="2" key="2">
    <citation type="submission" date="2025-09" db="UniProtKB">
        <authorList>
            <consortium name="Ensembl"/>
        </authorList>
    </citation>
    <scope>IDENTIFICATION</scope>
</reference>
<keyword evidence="1" id="KW-0472">Membrane</keyword>
<evidence type="ECO:0000256" key="1">
    <source>
        <dbReference type="SAM" id="Phobius"/>
    </source>
</evidence>
<feature type="transmembrane region" description="Helical" evidence="1">
    <location>
        <begin position="12"/>
        <end position="33"/>
    </location>
</feature>
<accession>A0A671KK91</accession>
<protein>
    <submittedName>
        <fullName evidence="2">Uncharacterized protein</fullName>
    </submittedName>
</protein>
<sequence>IRFYLNINPNLLLINSVVYFVPVLKNHLISIIMKRPSVVYGEWMHST</sequence>
<keyword evidence="1" id="KW-0812">Transmembrane</keyword>
<name>A0A671KK91_9TELE</name>
<reference evidence="2" key="1">
    <citation type="submission" date="2025-08" db="UniProtKB">
        <authorList>
            <consortium name="Ensembl"/>
        </authorList>
    </citation>
    <scope>IDENTIFICATION</scope>
</reference>
<proteinExistence type="predicted"/>
<dbReference type="Ensembl" id="ENSSANT00000007764.1">
    <property type="protein sequence ID" value="ENSSANP00000007214.1"/>
    <property type="gene ID" value="ENSSANG00000004133.1"/>
</dbReference>
<keyword evidence="3" id="KW-1185">Reference proteome</keyword>
<organism evidence="2 3">
    <name type="scientific">Sinocyclocheilus anshuiensis</name>
    <dbReference type="NCBI Taxonomy" id="1608454"/>
    <lineage>
        <taxon>Eukaryota</taxon>
        <taxon>Metazoa</taxon>
        <taxon>Chordata</taxon>
        <taxon>Craniata</taxon>
        <taxon>Vertebrata</taxon>
        <taxon>Euteleostomi</taxon>
        <taxon>Actinopterygii</taxon>
        <taxon>Neopterygii</taxon>
        <taxon>Teleostei</taxon>
        <taxon>Ostariophysi</taxon>
        <taxon>Cypriniformes</taxon>
        <taxon>Cyprinidae</taxon>
        <taxon>Cyprininae</taxon>
        <taxon>Sinocyclocheilus</taxon>
    </lineage>
</organism>
<evidence type="ECO:0000313" key="2">
    <source>
        <dbReference type="Ensembl" id="ENSSANP00000007214.1"/>
    </source>
</evidence>
<dbReference type="Proteomes" id="UP000472260">
    <property type="component" value="Unassembled WGS sequence"/>
</dbReference>
<evidence type="ECO:0000313" key="3">
    <source>
        <dbReference type="Proteomes" id="UP000472260"/>
    </source>
</evidence>
<dbReference type="AlphaFoldDB" id="A0A671KK91"/>
<keyword evidence="1" id="KW-1133">Transmembrane helix</keyword>